<keyword evidence="8" id="KW-0472">Membrane</keyword>
<keyword evidence="8" id="KW-1133">Transmembrane helix</keyword>
<proteinExistence type="predicted"/>
<evidence type="ECO:0000256" key="7">
    <source>
        <dbReference type="PROSITE-ProRule" id="PRU10141"/>
    </source>
</evidence>
<dbReference type="PROSITE" id="PS00108">
    <property type="entry name" value="PROTEIN_KINASE_ST"/>
    <property type="match status" value="1"/>
</dbReference>
<dbReference type="PANTHER" id="PTHR43289:SF6">
    <property type="entry name" value="SERINE_THREONINE-PROTEIN KINASE NEKL-3"/>
    <property type="match status" value="1"/>
</dbReference>
<feature type="transmembrane region" description="Helical" evidence="8">
    <location>
        <begin position="334"/>
        <end position="357"/>
    </location>
</feature>
<dbReference type="InterPro" id="IPR011009">
    <property type="entry name" value="Kinase-like_dom_sf"/>
</dbReference>
<dbReference type="Gene3D" id="1.10.510.10">
    <property type="entry name" value="Transferase(Phosphotransferase) domain 1"/>
    <property type="match status" value="1"/>
</dbReference>
<dbReference type="InterPro" id="IPR008271">
    <property type="entry name" value="Ser/Thr_kinase_AS"/>
</dbReference>
<evidence type="ECO:0000256" key="8">
    <source>
        <dbReference type="SAM" id="Phobius"/>
    </source>
</evidence>
<dbReference type="EMBL" id="CP068985">
    <property type="protein sequence ID" value="QYC44189.1"/>
    <property type="molecule type" value="Genomic_DNA"/>
</dbReference>
<sequence>MTSGQPGLMVGGRYRLVAVLGSGGFGRVWRAHDEVLDVDVAIKELCLVPGMPQAEQDKRLERTAREARNAVRLRSHENVVAIHDIVTDGLPWIVMELVDGPSLHEHLETRGPLPVDTAEQVAAALLKALGAAHRNGIVHRDIKPANVMLDGDGRALLTDFGIALHTTDSTLTTAGMLIGSPEYMAPERLRGIDGLPAGDLFSLGVTLYQAVEGLSPFRRGTQPAALTAVLFEEPPPPLRAGRLAPLITRLLDKDPGSRPTAEQALAMLGERRPGPGPVRAATRVLPSGETPPKVWQHKAVAVMLGIIFALGLIGCTDAGVAWDKLDNEMDLDDMGIPIMTAVLVNVGVVGLLCAQVARFVPRVAGRTVAVIAGLAGCLAGVVAAALAVDGVGVIGSSFGSRSDAALAAPFVVAALTLIAGGWAWEARKARRPAPQPAARP</sequence>
<evidence type="ECO:0000313" key="10">
    <source>
        <dbReference type="EMBL" id="QYC44189.1"/>
    </source>
</evidence>
<dbReference type="SUPFAM" id="SSF56112">
    <property type="entry name" value="Protein kinase-like (PK-like)"/>
    <property type="match status" value="1"/>
</dbReference>
<dbReference type="Pfam" id="PF00069">
    <property type="entry name" value="Pkinase"/>
    <property type="match status" value="1"/>
</dbReference>
<evidence type="ECO:0000256" key="5">
    <source>
        <dbReference type="ARBA" id="ARBA00022777"/>
    </source>
</evidence>
<dbReference type="InterPro" id="IPR000719">
    <property type="entry name" value="Prot_kinase_dom"/>
</dbReference>
<dbReference type="SMART" id="SM00220">
    <property type="entry name" value="S_TKc"/>
    <property type="match status" value="1"/>
</dbReference>
<gene>
    <name evidence="10" type="primary">prkC9</name>
    <name evidence="10" type="ORF">Nocox_33095</name>
</gene>
<evidence type="ECO:0000256" key="2">
    <source>
        <dbReference type="ARBA" id="ARBA00022527"/>
    </source>
</evidence>
<dbReference type="PANTHER" id="PTHR43289">
    <property type="entry name" value="MITOGEN-ACTIVATED PROTEIN KINASE KINASE KINASE 20-RELATED"/>
    <property type="match status" value="1"/>
</dbReference>
<dbReference type="PROSITE" id="PS50011">
    <property type="entry name" value="PROTEIN_KINASE_DOM"/>
    <property type="match status" value="1"/>
</dbReference>
<evidence type="ECO:0000256" key="1">
    <source>
        <dbReference type="ARBA" id="ARBA00012513"/>
    </source>
</evidence>
<evidence type="ECO:0000256" key="4">
    <source>
        <dbReference type="ARBA" id="ARBA00022741"/>
    </source>
</evidence>
<evidence type="ECO:0000256" key="6">
    <source>
        <dbReference type="ARBA" id="ARBA00022840"/>
    </source>
</evidence>
<keyword evidence="11" id="KW-1185">Reference proteome</keyword>
<protein>
    <recommendedName>
        <fullName evidence="1">non-specific serine/threonine protein kinase</fullName>
        <ecNumber evidence="1">2.7.11.1</ecNumber>
    </recommendedName>
</protein>
<keyword evidence="3 10" id="KW-0808">Transferase</keyword>
<keyword evidence="4 7" id="KW-0547">Nucleotide-binding</keyword>
<keyword evidence="6 7" id="KW-0067">ATP-binding</keyword>
<name>A0ABX8UBS9_9ACTN</name>
<feature type="transmembrane region" description="Helical" evidence="8">
    <location>
        <begin position="369"/>
        <end position="394"/>
    </location>
</feature>
<feature type="transmembrane region" description="Helical" evidence="8">
    <location>
        <begin position="406"/>
        <end position="424"/>
    </location>
</feature>
<feature type="binding site" evidence="7">
    <location>
        <position position="43"/>
    </location>
    <ligand>
        <name>ATP</name>
        <dbReference type="ChEBI" id="CHEBI:30616"/>
    </ligand>
</feature>
<dbReference type="GO" id="GO:0004674">
    <property type="term" value="F:protein serine/threonine kinase activity"/>
    <property type="evidence" value="ECO:0007669"/>
    <property type="project" value="UniProtKB-EC"/>
</dbReference>
<reference evidence="10 11" key="1">
    <citation type="journal article" date="2021" name="ACS Chem. Biol.">
        <title>Genomic-Led Discovery of a Novel Glycopeptide Antibiotic by Nonomuraea coxensis DSM 45129.</title>
        <authorList>
            <person name="Yushchuk O."/>
            <person name="Vior N.M."/>
            <person name="Andreo-Vidal A."/>
            <person name="Berini F."/>
            <person name="Ruckert C."/>
            <person name="Busche T."/>
            <person name="Binda E."/>
            <person name="Kalinowski J."/>
            <person name="Truman A.W."/>
            <person name="Marinelli F."/>
        </authorList>
    </citation>
    <scope>NUCLEOTIDE SEQUENCE [LARGE SCALE GENOMIC DNA]</scope>
    <source>
        <strain evidence="10 11">DSM 45129</strain>
    </source>
</reference>
<dbReference type="EC" id="2.7.11.1" evidence="1"/>
<dbReference type="CDD" id="cd14014">
    <property type="entry name" value="STKc_PknB_like"/>
    <property type="match status" value="1"/>
</dbReference>
<dbReference type="InterPro" id="IPR017441">
    <property type="entry name" value="Protein_kinase_ATP_BS"/>
</dbReference>
<keyword evidence="2" id="KW-0723">Serine/threonine-protein kinase</keyword>
<organism evidence="10 11">
    <name type="scientific">Nonomuraea coxensis DSM 45129</name>
    <dbReference type="NCBI Taxonomy" id="1122611"/>
    <lineage>
        <taxon>Bacteria</taxon>
        <taxon>Bacillati</taxon>
        <taxon>Actinomycetota</taxon>
        <taxon>Actinomycetes</taxon>
        <taxon>Streptosporangiales</taxon>
        <taxon>Streptosporangiaceae</taxon>
        <taxon>Nonomuraea</taxon>
    </lineage>
</organism>
<evidence type="ECO:0000256" key="3">
    <source>
        <dbReference type="ARBA" id="ARBA00022679"/>
    </source>
</evidence>
<dbReference type="Gene3D" id="3.30.200.20">
    <property type="entry name" value="Phosphorylase Kinase, domain 1"/>
    <property type="match status" value="1"/>
</dbReference>
<dbReference type="PROSITE" id="PS00107">
    <property type="entry name" value="PROTEIN_KINASE_ATP"/>
    <property type="match status" value="1"/>
</dbReference>
<evidence type="ECO:0000313" key="11">
    <source>
        <dbReference type="Proteomes" id="UP000824681"/>
    </source>
</evidence>
<evidence type="ECO:0000259" key="9">
    <source>
        <dbReference type="PROSITE" id="PS50011"/>
    </source>
</evidence>
<accession>A0ABX8UBS9</accession>
<feature type="transmembrane region" description="Helical" evidence="8">
    <location>
        <begin position="299"/>
        <end position="322"/>
    </location>
</feature>
<keyword evidence="5 10" id="KW-0418">Kinase</keyword>
<keyword evidence="8" id="KW-0812">Transmembrane</keyword>
<dbReference type="Proteomes" id="UP000824681">
    <property type="component" value="Chromosome"/>
</dbReference>
<feature type="domain" description="Protein kinase" evidence="9">
    <location>
        <begin position="14"/>
        <end position="275"/>
    </location>
</feature>